<keyword evidence="2" id="KW-1185">Reference proteome</keyword>
<dbReference type="AlphaFoldDB" id="A0A517MKJ8"/>
<dbReference type="EMBL" id="CP036262">
    <property type="protein sequence ID" value="QDS95411.1"/>
    <property type="molecule type" value="Genomic_DNA"/>
</dbReference>
<protein>
    <recommendedName>
        <fullName evidence="3">DUF1598 domain-containing protein</fullName>
    </recommendedName>
</protein>
<dbReference type="Pfam" id="PF07643">
    <property type="entry name" value="DUF1598"/>
    <property type="match status" value="1"/>
</dbReference>
<sequence length="459" mass="50741">MKPQTNRSGFRHLFSARNVLVAVATLGFSTLLYGGGNNRQSAVGGVSIDASGLVRAAAPGEQADFLNQLRAEVRKPEGALVEACDLRMVSLAKLQAAIRESKQKGERLPDDIRYLAGLLRVEYVFVYPDQQDIVIAGPAEPWIVRDDATVVGAQSGQPTLHLEDLMTAMESVELARTAGISCSIEPTAEGRQRLNALMRRIRSRPQPDPRQFEPAMRAAFGPQTVKLTGIPGDSRYARVLVAADFEMKRLAMDLVESPIPNFPSYMQMARNQNQSASSNPRWWMTTDYDALERTEDRLAWRISGQGVKTMTEIDRLKEDGQVEQTGRVDKTAQKWADRMTEKFGELASRKAVFGDLRNLMDLSVVATLITQERLAEISGCSLDGLNGTEPVVERATFQVPKAIEPQSSFVRGTKGWVVSTSGGVSVNAFEIVESQKIAANLEQVHQKSSRKASESWWWN</sequence>
<evidence type="ECO:0000313" key="2">
    <source>
        <dbReference type="Proteomes" id="UP000320672"/>
    </source>
</evidence>
<proteinExistence type="predicted"/>
<dbReference type="KEGG" id="rml:FF011L_42070"/>
<evidence type="ECO:0008006" key="3">
    <source>
        <dbReference type="Google" id="ProtNLM"/>
    </source>
</evidence>
<dbReference type="Proteomes" id="UP000320672">
    <property type="component" value="Chromosome"/>
</dbReference>
<dbReference type="InterPro" id="IPR011487">
    <property type="entry name" value="DUF1598"/>
</dbReference>
<name>A0A517MKJ8_9BACT</name>
<gene>
    <name evidence="1" type="ORF">FF011L_42070</name>
</gene>
<evidence type="ECO:0000313" key="1">
    <source>
        <dbReference type="EMBL" id="QDS95411.1"/>
    </source>
</evidence>
<dbReference type="RefSeq" id="WP_218932752.1">
    <property type="nucleotide sequence ID" value="NZ_CP036262.1"/>
</dbReference>
<organism evidence="1 2">
    <name type="scientific">Roseimaritima multifibrata</name>
    <dbReference type="NCBI Taxonomy" id="1930274"/>
    <lineage>
        <taxon>Bacteria</taxon>
        <taxon>Pseudomonadati</taxon>
        <taxon>Planctomycetota</taxon>
        <taxon>Planctomycetia</taxon>
        <taxon>Pirellulales</taxon>
        <taxon>Pirellulaceae</taxon>
        <taxon>Roseimaritima</taxon>
    </lineage>
</organism>
<accession>A0A517MKJ8</accession>
<reference evidence="1 2" key="1">
    <citation type="submission" date="2019-02" db="EMBL/GenBank/DDBJ databases">
        <title>Deep-cultivation of Planctomycetes and their phenomic and genomic characterization uncovers novel biology.</title>
        <authorList>
            <person name="Wiegand S."/>
            <person name="Jogler M."/>
            <person name="Boedeker C."/>
            <person name="Pinto D."/>
            <person name="Vollmers J."/>
            <person name="Rivas-Marin E."/>
            <person name="Kohn T."/>
            <person name="Peeters S.H."/>
            <person name="Heuer A."/>
            <person name="Rast P."/>
            <person name="Oberbeckmann S."/>
            <person name="Bunk B."/>
            <person name="Jeske O."/>
            <person name="Meyerdierks A."/>
            <person name="Storesund J.E."/>
            <person name="Kallscheuer N."/>
            <person name="Luecker S."/>
            <person name="Lage O.M."/>
            <person name="Pohl T."/>
            <person name="Merkel B.J."/>
            <person name="Hornburger P."/>
            <person name="Mueller R.-W."/>
            <person name="Bruemmer F."/>
            <person name="Labrenz M."/>
            <person name="Spormann A.M."/>
            <person name="Op den Camp H."/>
            <person name="Overmann J."/>
            <person name="Amann R."/>
            <person name="Jetten M.S.M."/>
            <person name="Mascher T."/>
            <person name="Medema M.H."/>
            <person name="Devos D.P."/>
            <person name="Kaster A.-K."/>
            <person name="Ovreas L."/>
            <person name="Rohde M."/>
            <person name="Galperin M.Y."/>
            <person name="Jogler C."/>
        </authorList>
    </citation>
    <scope>NUCLEOTIDE SEQUENCE [LARGE SCALE GENOMIC DNA]</scope>
    <source>
        <strain evidence="1 2">FF011L</strain>
    </source>
</reference>